<feature type="region of interest" description="Disordered" evidence="1">
    <location>
        <begin position="1"/>
        <end position="20"/>
    </location>
</feature>
<reference evidence="2" key="1">
    <citation type="journal article" date="2020" name="Fungal Divers.">
        <title>Resolving the Mortierellaceae phylogeny through synthesis of multi-gene phylogenetics and phylogenomics.</title>
        <authorList>
            <person name="Vandepol N."/>
            <person name="Liber J."/>
            <person name="Desiro A."/>
            <person name="Na H."/>
            <person name="Kennedy M."/>
            <person name="Barry K."/>
            <person name="Grigoriev I.V."/>
            <person name="Miller A.N."/>
            <person name="O'Donnell K."/>
            <person name="Stajich J.E."/>
            <person name="Bonito G."/>
        </authorList>
    </citation>
    <scope>NUCLEOTIDE SEQUENCE</scope>
    <source>
        <strain evidence="2">MES-2147</strain>
    </source>
</reference>
<evidence type="ECO:0000256" key="1">
    <source>
        <dbReference type="SAM" id="MobiDB-lite"/>
    </source>
</evidence>
<proteinExistence type="predicted"/>
<comment type="caution">
    <text evidence="2">The sequence shown here is derived from an EMBL/GenBank/DDBJ whole genome shotgun (WGS) entry which is preliminary data.</text>
</comment>
<feature type="region of interest" description="Disordered" evidence="1">
    <location>
        <begin position="106"/>
        <end position="151"/>
    </location>
</feature>
<sequence length="353" mass="40164">MSNSSSATASRKRKEAEKKQKRVDFLEQFLQANPDDYGPVEFVKWILRKRPSLYATVTKQKLNNSYKDLALLASQDINKHQVGTQMLTYFINDKTKLKKYWKKKQQDDEDDKKNEQEDQEQQKQQSRGGRKRRGSDDESGPSKKDKVNMEGPGLSSCNLDLEHCVVNGFDVSKKLMALRERNIEDQYNLTTVGNLSTLNFVFTASFMKSHHFPNQVVSQLTMTSPQCPSTSDVGFVGDCGILGLEQTVYEDFKKGLVELEGVTVDNGVGVGAMVIELMRTYTCTNAFWETGPLRRNERTFMKYHVDPIIEVLFGKMGLCDRDDFFPFPVELKGRPLRPDYLALKGGLPVVIVE</sequence>
<dbReference type="Proteomes" id="UP000749646">
    <property type="component" value="Unassembled WGS sequence"/>
</dbReference>
<name>A0A9P6MEE8_9FUNG</name>
<gene>
    <name evidence="2" type="ORF">BGZ65_009003</name>
</gene>
<protein>
    <submittedName>
        <fullName evidence="2">Uncharacterized protein</fullName>
    </submittedName>
</protein>
<organism evidence="2 3">
    <name type="scientific">Modicella reniformis</name>
    <dbReference type="NCBI Taxonomy" id="1440133"/>
    <lineage>
        <taxon>Eukaryota</taxon>
        <taxon>Fungi</taxon>
        <taxon>Fungi incertae sedis</taxon>
        <taxon>Mucoromycota</taxon>
        <taxon>Mortierellomycotina</taxon>
        <taxon>Mortierellomycetes</taxon>
        <taxon>Mortierellales</taxon>
        <taxon>Mortierellaceae</taxon>
        <taxon>Modicella</taxon>
    </lineage>
</organism>
<dbReference type="EMBL" id="JAAAHW010001372">
    <property type="protein sequence ID" value="KAF9995340.1"/>
    <property type="molecule type" value="Genomic_DNA"/>
</dbReference>
<keyword evidence="3" id="KW-1185">Reference proteome</keyword>
<dbReference type="AlphaFoldDB" id="A0A9P6MEE8"/>
<feature type="compositionally biased region" description="Basic and acidic residues" evidence="1">
    <location>
        <begin position="134"/>
        <end position="148"/>
    </location>
</feature>
<evidence type="ECO:0000313" key="2">
    <source>
        <dbReference type="EMBL" id="KAF9995340.1"/>
    </source>
</evidence>
<evidence type="ECO:0000313" key="3">
    <source>
        <dbReference type="Proteomes" id="UP000749646"/>
    </source>
</evidence>
<feature type="non-terminal residue" evidence="2">
    <location>
        <position position="353"/>
    </location>
</feature>
<accession>A0A9P6MEE8</accession>